<evidence type="ECO:0000313" key="3">
    <source>
        <dbReference type="EMBL" id="WPA98991.1"/>
    </source>
</evidence>
<gene>
    <name evidence="2" type="ORF">CB0940_06363</name>
    <name evidence="3" type="ORF">RHO25_003605</name>
</gene>
<dbReference type="OrthoDB" id="3642669at2759"/>
<evidence type="ECO:0000313" key="4">
    <source>
        <dbReference type="Proteomes" id="UP000230605"/>
    </source>
</evidence>
<feature type="domain" description="F-box" evidence="1">
    <location>
        <begin position="11"/>
        <end position="58"/>
    </location>
</feature>
<protein>
    <recommendedName>
        <fullName evidence="1">F-box domain-containing protein</fullName>
    </recommendedName>
</protein>
<keyword evidence="5" id="KW-1185">Reference proteome</keyword>
<dbReference type="InterPro" id="IPR036047">
    <property type="entry name" value="F-box-like_dom_sf"/>
</dbReference>
<evidence type="ECO:0000313" key="5">
    <source>
        <dbReference type="Proteomes" id="UP001302367"/>
    </source>
</evidence>
<dbReference type="AlphaFoldDB" id="A0A2G5HYW4"/>
<dbReference type="Proteomes" id="UP001302367">
    <property type="component" value="Chromosome 2"/>
</dbReference>
<proteinExistence type="predicted"/>
<accession>A0A2G5HYW4</accession>
<name>A0A2G5HYW4_CERBT</name>
<dbReference type="SMART" id="SM00256">
    <property type="entry name" value="FBOX"/>
    <property type="match status" value="1"/>
</dbReference>
<dbReference type="EMBL" id="LKMD01000102">
    <property type="protein sequence ID" value="PIA97483.1"/>
    <property type="molecule type" value="Genomic_DNA"/>
</dbReference>
<dbReference type="Proteomes" id="UP000230605">
    <property type="component" value="Chromosome 2"/>
</dbReference>
<dbReference type="EMBL" id="CP134185">
    <property type="protein sequence ID" value="WPA98991.1"/>
    <property type="molecule type" value="Genomic_DNA"/>
</dbReference>
<dbReference type="PROSITE" id="PS50181">
    <property type="entry name" value="FBOX"/>
    <property type="match status" value="1"/>
</dbReference>
<reference evidence="3 5" key="2">
    <citation type="submission" date="2023-09" db="EMBL/GenBank/DDBJ databases">
        <title>Complete-Gapless Cercospora beticola genome.</title>
        <authorList>
            <person name="Wyatt N.A."/>
            <person name="Spanner R.E."/>
            <person name="Bolton M.D."/>
        </authorList>
    </citation>
    <scope>NUCLEOTIDE SEQUENCE [LARGE SCALE GENOMIC DNA]</scope>
    <source>
        <strain evidence="3">Cb09-40</strain>
    </source>
</reference>
<evidence type="ECO:0000259" key="1">
    <source>
        <dbReference type="PROSITE" id="PS50181"/>
    </source>
</evidence>
<dbReference type="SUPFAM" id="SSF81383">
    <property type="entry name" value="F-box domain"/>
    <property type="match status" value="1"/>
</dbReference>
<dbReference type="Pfam" id="PF00646">
    <property type="entry name" value="F-box"/>
    <property type="match status" value="1"/>
</dbReference>
<dbReference type="InterPro" id="IPR001810">
    <property type="entry name" value="F-box_dom"/>
</dbReference>
<sequence length="342" mass="38568">MTDPNANNGTPTSLLDLPPELKLKVLSNLSAKEVQLARSICTELRDVIDEPRNRILILNPIRARAEARITEQLHPLLDFPCTLNLRDFIFSYLIRRGVWEHPLQNSLLVNSAAAQWAKFKLMEKGEDSPYMSAEGIGNVLGWIGMLFLHAHNRTYYSELTTTLSDDDINASDARSKYFAALRTVMMPRVDTLEDFFDHLDLPFGTTLEGLKELGLPLDREELGASYLEIVQKRLYGSSTPIPRAPSPRLAMPPHILTPLVHFDQSTDDLLFRGEPAEMKRAGCCTATQIAEIHGTDSVRELGDMFGYCLKTDWAMKRFSAALEGRVLTEWEKAAVLEDLYVF</sequence>
<evidence type="ECO:0000313" key="2">
    <source>
        <dbReference type="EMBL" id="PIA97483.1"/>
    </source>
</evidence>
<reference evidence="2 4" key="1">
    <citation type="submission" date="2015-10" db="EMBL/GenBank/DDBJ databases">
        <title>The cercosporin biosynthetic gene cluster was horizontally transferred to several fungal lineages and shown to be expanded in Cercospora beticola based on microsynteny with recipient genomes.</title>
        <authorList>
            <person name="De Jonge R."/>
            <person name="Ebert M.K."/>
            <person name="Suttle J.C."/>
            <person name="Jurick Ii W.M."/>
            <person name="Secor G.A."/>
            <person name="Thomma B.P."/>
            <person name="Van De Peer Y."/>
            <person name="Bolton M.D."/>
        </authorList>
    </citation>
    <scope>NUCLEOTIDE SEQUENCE [LARGE SCALE GENOMIC DNA]</scope>
    <source>
        <strain evidence="2 4">09-40</strain>
    </source>
</reference>
<organism evidence="2 4">
    <name type="scientific">Cercospora beticola</name>
    <name type="common">Sugarbeet leaf spot fungus</name>
    <dbReference type="NCBI Taxonomy" id="122368"/>
    <lineage>
        <taxon>Eukaryota</taxon>
        <taxon>Fungi</taxon>
        <taxon>Dikarya</taxon>
        <taxon>Ascomycota</taxon>
        <taxon>Pezizomycotina</taxon>
        <taxon>Dothideomycetes</taxon>
        <taxon>Dothideomycetidae</taxon>
        <taxon>Mycosphaerellales</taxon>
        <taxon>Mycosphaerellaceae</taxon>
        <taxon>Cercospora</taxon>
    </lineage>
</organism>